<name>A0ACB7SQ12_HYAAI</name>
<proteinExistence type="predicted"/>
<dbReference type="Proteomes" id="UP000821845">
    <property type="component" value="Chromosome 3"/>
</dbReference>
<keyword evidence="2" id="KW-1185">Reference proteome</keyword>
<dbReference type="EMBL" id="CM023483">
    <property type="protein sequence ID" value="KAH6934749.1"/>
    <property type="molecule type" value="Genomic_DNA"/>
</dbReference>
<accession>A0ACB7SQ12</accession>
<evidence type="ECO:0000313" key="1">
    <source>
        <dbReference type="EMBL" id="KAH6934749.1"/>
    </source>
</evidence>
<organism evidence="1 2">
    <name type="scientific">Hyalomma asiaticum</name>
    <name type="common">Tick</name>
    <dbReference type="NCBI Taxonomy" id="266040"/>
    <lineage>
        <taxon>Eukaryota</taxon>
        <taxon>Metazoa</taxon>
        <taxon>Ecdysozoa</taxon>
        <taxon>Arthropoda</taxon>
        <taxon>Chelicerata</taxon>
        <taxon>Arachnida</taxon>
        <taxon>Acari</taxon>
        <taxon>Parasitiformes</taxon>
        <taxon>Ixodida</taxon>
        <taxon>Ixodoidea</taxon>
        <taxon>Ixodidae</taxon>
        <taxon>Hyalomminae</taxon>
        <taxon>Hyalomma</taxon>
    </lineage>
</organism>
<comment type="caution">
    <text evidence="1">The sequence shown here is derived from an EMBL/GenBank/DDBJ whole genome shotgun (WGS) entry which is preliminary data.</text>
</comment>
<evidence type="ECO:0000313" key="2">
    <source>
        <dbReference type="Proteomes" id="UP000821845"/>
    </source>
</evidence>
<gene>
    <name evidence="1" type="ORF">HPB50_000680</name>
</gene>
<protein>
    <submittedName>
        <fullName evidence="1">Uncharacterized protein</fullName>
    </submittedName>
</protein>
<reference evidence="1" key="1">
    <citation type="submission" date="2020-05" db="EMBL/GenBank/DDBJ databases">
        <title>Large-scale comparative analyses of tick genomes elucidate their genetic diversity and vector capacities.</title>
        <authorList>
            <person name="Jia N."/>
            <person name="Wang J."/>
            <person name="Shi W."/>
            <person name="Du L."/>
            <person name="Sun Y."/>
            <person name="Zhan W."/>
            <person name="Jiang J."/>
            <person name="Wang Q."/>
            <person name="Zhang B."/>
            <person name="Ji P."/>
            <person name="Sakyi L.B."/>
            <person name="Cui X."/>
            <person name="Yuan T."/>
            <person name="Jiang B."/>
            <person name="Yang W."/>
            <person name="Lam T.T.-Y."/>
            <person name="Chang Q."/>
            <person name="Ding S."/>
            <person name="Wang X."/>
            <person name="Zhu J."/>
            <person name="Ruan X."/>
            <person name="Zhao L."/>
            <person name="Wei J."/>
            <person name="Que T."/>
            <person name="Du C."/>
            <person name="Cheng J."/>
            <person name="Dai P."/>
            <person name="Han X."/>
            <person name="Huang E."/>
            <person name="Gao Y."/>
            <person name="Liu J."/>
            <person name="Shao H."/>
            <person name="Ye R."/>
            <person name="Li L."/>
            <person name="Wei W."/>
            <person name="Wang X."/>
            <person name="Wang C."/>
            <person name="Yang T."/>
            <person name="Huo Q."/>
            <person name="Li W."/>
            <person name="Guo W."/>
            <person name="Chen H."/>
            <person name="Zhou L."/>
            <person name="Ni X."/>
            <person name="Tian J."/>
            <person name="Zhou Y."/>
            <person name="Sheng Y."/>
            <person name="Liu T."/>
            <person name="Pan Y."/>
            <person name="Xia L."/>
            <person name="Li J."/>
            <person name="Zhao F."/>
            <person name="Cao W."/>
        </authorList>
    </citation>
    <scope>NUCLEOTIDE SEQUENCE</scope>
    <source>
        <strain evidence="1">Hyas-2018</strain>
    </source>
</reference>
<sequence length="242" mass="26059">MDDLPTDHDVIVIGTGMPESIVAAAVSRIGQRVLHLDREAHYGGLWASYNFSSLREWMFMQNESRPPGSQEDFALGRGESLMLTAENPTSVLNAKEIVNVPEKIVECSPPEPALAAQLRVENSDQGPSHLASAESSTDELAASCPCPYSASSSSAGIVNDGPLESEDVYHTVASARSSVDATYGSMTQHTERSDGLNEEEQVASGQEDGPDKGNKELWSLEKLLSVSRKFNLDLAPKASFSF</sequence>